<feature type="compositionally biased region" description="Basic and acidic residues" evidence="1">
    <location>
        <begin position="42"/>
        <end position="59"/>
    </location>
</feature>
<dbReference type="RefSeq" id="WP_009696803.1">
    <property type="nucleotide sequence ID" value="NZ_BBKY01000126.1"/>
</dbReference>
<evidence type="ECO:0000313" key="4">
    <source>
        <dbReference type="Proteomes" id="UP000067422"/>
    </source>
</evidence>
<reference evidence="4" key="1">
    <citation type="submission" date="2015-12" db="EMBL/GenBank/DDBJ databases">
        <title>FDA dAtabase for Regulatory Grade micrObial Sequences (FDA-ARGOS): Supporting development and validation of Infectious Disease Dx tests.</title>
        <authorList>
            <person name="Hoffmann M."/>
            <person name="Allard M."/>
            <person name="Evans P."/>
            <person name="Brown E."/>
            <person name="Tallon L.J."/>
            <person name="Sadzewicz L."/>
            <person name="Sengamalay N."/>
            <person name="Ott S."/>
            <person name="Godinez A."/>
            <person name="Nagaraj S."/>
            <person name="Vyas G."/>
            <person name="Aluvathingal J."/>
            <person name="Nadendla S."/>
            <person name="Geyer C."/>
            <person name="Sichtig H."/>
        </authorList>
    </citation>
    <scope>NUCLEOTIDE SEQUENCE [LARGE SCALE GENOMIC DNA]</scope>
    <source>
        <strain evidence="4">ATCC 43516</strain>
    </source>
</reference>
<dbReference type="EMBL" id="QOUW02000148">
    <property type="protein sequence ID" value="RIW04174.1"/>
    <property type="molecule type" value="Genomic_DNA"/>
</dbReference>
<sequence>MNEDKNNVIQLKKRSLKQKASERFLESIGDQVEPEALASGGKMDDVSSECESKDDQETE</sequence>
<gene>
    <name evidence="2" type="ORF">AL538_02605</name>
    <name evidence="3" type="ORF">DS957_023855</name>
</gene>
<evidence type="ECO:0000313" key="3">
    <source>
        <dbReference type="EMBL" id="RIW04174.1"/>
    </source>
</evidence>
<dbReference type="AlphaFoldDB" id="A0A0D0I9X2"/>
<name>A0A0D0I9X2_VIBHA</name>
<protein>
    <submittedName>
        <fullName evidence="3">Uncharacterized protein</fullName>
    </submittedName>
</protein>
<proteinExistence type="predicted"/>
<evidence type="ECO:0000313" key="5">
    <source>
        <dbReference type="Proteomes" id="UP000253437"/>
    </source>
</evidence>
<organism evidence="3 5">
    <name type="scientific">Vibrio harveyi</name>
    <name type="common">Beneckea harveyi</name>
    <dbReference type="NCBI Taxonomy" id="669"/>
    <lineage>
        <taxon>Bacteria</taxon>
        <taxon>Pseudomonadati</taxon>
        <taxon>Pseudomonadota</taxon>
        <taxon>Gammaproteobacteria</taxon>
        <taxon>Vibrionales</taxon>
        <taxon>Vibrionaceae</taxon>
        <taxon>Vibrio</taxon>
    </lineage>
</organism>
<evidence type="ECO:0000313" key="2">
    <source>
        <dbReference type="EMBL" id="AMF96700.1"/>
    </source>
</evidence>
<keyword evidence="4" id="KW-1185">Reference proteome</keyword>
<feature type="region of interest" description="Disordered" evidence="1">
    <location>
        <begin position="25"/>
        <end position="59"/>
    </location>
</feature>
<accession>A0A0D0I9X2</accession>
<dbReference type="Proteomes" id="UP000253437">
    <property type="component" value="Unassembled WGS sequence"/>
</dbReference>
<dbReference type="Proteomes" id="UP000067422">
    <property type="component" value="Chromosome 1"/>
</dbReference>
<dbReference type="EMBL" id="CP014038">
    <property type="protein sequence ID" value="AMF96700.1"/>
    <property type="molecule type" value="Genomic_DNA"/>
</dbReference>
<evidence type="ECO:0000256" key="1">
    <source>
        <dbReference type="SAM" id="MobiDB-lite"/>
    </source>
</evidence>
<dbReference type="KEGG" id="vhr:AL538_02605"/>
<reference evidence="3 5" key="3">
    <citation type="submission" date="2018-08" db="EMBL/GenBank/DDBJ databases">
        <title>Vibrio harveyi strains pathogenic to white snook Centropomus viridis Lockington (1877) and potential probiotic bacteria.</title>
        <authorList>
            <person name="Soto-Rodriguez S."/>
            <person name="Gomez-Gil B."/>
            <person name="Lozano-Olvera R."/>
        </authorList>
    </citation>
    <scope>NUCLEOTIDE SEQUENCE [LARGE SCALE GENOMIC DNA]</scope>
    <source>
        <strain evidence="3 5">CAIM 1508</strain>
    </source>
</reference>
<accession>K5UH31</accession>
<dbReference type="OrthoDB" id="9876460at2"/>
<reference evidence="2" key="2">
    <citation type="submission" date="2018-01" db="EMBL/GenBank/DDBJ databases">
        <title>FDA dAtabase for Regulatory Grade micrObial Sequences (FDA-ARGOS): Supporting development and validation of Infectious Disease Dx tests.</title>
        <authorList>
            <person name="Hoffmann M."/>
            <person name="Allard M."/>
            <person name="Evans P."/>
            <person name="Brown E."/>
            <person name="Tallon L."/>
            <person name="Sadzewicz L."/>
            <person name="Sengamalay N."/>
            <person name="Ott S."/>
            <person name="Godinez A."/>
            <person name="Nagaraj S."/>
            <person name="Vyas G."/>
            <person name="Aluvathingal J."/>
            <person name="Nadendla S."/>
            <person name="Geyer C."/>
            <person name="Sichtig H."/>
        </authorList>
    </citation>
    <scope>NUCLEOTIDE SEQUENCE</scope>
    <source>
        <strain evidence="2">FDAARGOS_107</strain>
    </source>
</reference>